<evidence type="ECO:0000313" key="6">
    <source>
        <dbReference type="EMBL" id="KAK1939351.1"/>
    </source>
</evidence>
<evidence type="ECO:0000256" key="5">
    <source>
        <dbReference type="ARBA" id="ARBA00035651"/>
    </source>
</evidence>
<dbReference type="SUPFAM" id="SSF47391">
    <property type="entry name" value="Dimerization-anchoring domain of cAMP-dependent PK regulatory subunit"/>
    <property type="match status" value="1"/>
</dbReference>
<evidence type="ECO:0000256" key="2">
    <source>
        <dbReference type="ARBA" id="ARBA00022837"/>
    </source>
</evidence>
<dbReference type="AlphaFoldDB" id="A0AAD9LK75"/>
<keyword evidence="2" id="KW-0106">Calcium</keyword>
<evidence type="ECO:0000313" key="7">
    <source>
        <dbReference type="Proteomes" id="UP001259832"/>
    </source>
</evidence>
<dbReference type="InterPro" id="IPR018247">
    <property type="entry name" value="EF_Hand_1_Ca_BS"/>
</dbReference>
<dbReference type="Gene3D" id="1.20.890.10">
    <property type="entry name" value="cAMP-dependent protein kinase regulatory subunit, dimerization-anchoring domain"/>
    <property type="match status" value="1"/>
</dbReference>
<comment type="subcellular location">
    <subcellularLocation>
        <location evidence="1">Cell projection</location>
        <location evidence="1">Cilium</location>
        <location evidence="1">Flagellum</location>
    </subcellularLocation>
</comment>
<sequence length="491" mass="55074">MQIIVALKGLQIGVSYISKKFLETHDFSSSKVSMASKYAKPMQIPAEFPDILRNFAREVLRQQGKVETKEAIYTFGSQYFKDLVSKHNGANKVVNEAALSALTPAYIKMGEEAIKELVAVAFSDAQKQDEGLVIFDQFKQILNGVGEQLQLSSIELKALYAEADESDGGFINCTDFLPLGIQALLQLRTTYTQRLARVASSGKRETEFFLHGMMQDETESILRETFQRADKEEVGALTRLAFMDALRDADLGFTRREVNVLMSEAPAAEDDHNIVVYPDFVPICFTLLKDTYVQGILEAHNNPDWIAQYLTEVFASGDSESTGLLTVPEIARLFRAADVGLTRLQIIAVMSEAQEDKTGFVNYERFAAQISRMVVALVNVDSQQSYASYLQRYRKTSEYYTVLDMNQHTFEQALSHALETADESHRGVLVHDEVLNAIRNALPEITDHQVRALMALSDPNEMGELDYNLITLSAFQALQKLQEYSMMIAEA</sequence>
<dbReference type="PANTHER" id="PTHR14952:SF9">
    <property type="entry name" value="EF-HAND DOMAIN-CONTAINING PROTEIN"/>
    <property type="match status" value="1"/>
</dbReference>
<keyword evidence="3" id="KW-0282">Flagellum</keyword>
<keyword evidence="7" id="KW-1185">Reference proteome</keyword>
<evidence type="ECO:0000256" key="3">
    <source>
        <dbReference type="ARBA" id="ARBA00022846"/>
    </source>
</evidence>
<keyword evidence="4" id="KW-0966">Cell projection</keyword>
<accession>A0AAD9LK75</accession>
<dbReference type="SUPFAM" id="SSF47473">
    <property type="entry name" value="EF-hand"/>
    <property type="match status" value="1"/>
</dbReference>
<protein>
    <recommendedName>
        <fullName evidence="8">Calmodulin</fullName>
    </recommendedName>
</protein>
<gene>
    <name evidence="6" type="ORF">P3T76_008735</name>
</gene>
<comment type="caution">
    <text evidence="6">The sequence shown here is derived from an EMBL/GenBank/DDBJ whole genome shotgun (WGS) entry which is preliminary data.</text>
</comment>
<organism evidence="6 7">
    <name type="scientific">Phytophthora citrophthora</name>
    <dbReference type="NCBI Taxonomy" id="4793"/>
    <lineage>
        <taxon>Eukaryota</taxon>
        <taxon>Sar</taxon>
        <taxon>Stramenopiles</taxon>
        <taxon>Oomycota</taxon>
        <taxon>Peronosporomycetes</taxon>
        <taxon>Peronosporales</taxon>
        <taxon>Peronosporaceae</taxon>
        <taxon>Phytophthora</taxon>
    </lineage>
</organism>
<dbReference type="GO" id="GO:0031514">
    <property type="term" value="C:motile cilium"/>
    <property type="evidence" value="ECO:0007669"/>
    <property type="project" value="UniProtKB-SubCell"/>
</dbReference>
<name>A0AAD9LK75_9STRA</name>
<evidence type="ECO:0000256" key="4">
    <source>
        <dbReference type="ARBA" id="ARBA00023273"/>
    </source>
</evidence>
<proteinExistence type="inferred from homology"/>
<comment type="similarity">
    <text evidence="5">Belongs to the ropporin family.</text>
</comment>
<dbReference type="CDD" id="cd22984">
    <property type="entry name" value="DD_CrRSP7-like"/>
    <property type="match status" value="1"/>
</dbReference>
<dbReference type="InterPro" id="IPR011992">
    <property type="entry name" value="EF-hand-dom_pair"/>
</dbReference>
<dbReference type="Gene3D" id="1.10.238.10">
    <property type="entry name" value="EF-hand"/>
    <property type="match status" value="2"/>
</dbReference>
<evidence type="ECO:0000256" key="1">
    <source>
        <dbReference type="ARBA" id="ARBA00004230"/>
    </source>
</evidence>
<dbReference type="PANTHER" id="PTHR14952">
    <property type="entry name" value="ROPPORIN-1-LIKE PROTEIN"/>
    <property type="match status" value="1"/>
</dbReference>
<dbReference type="EMBL" id="JASMQC010000016">
    <property type="protein sequence ID" value="KAK1939351.1"/>
    <property type="molecule type" value="Genomic_DNA"/>
</dbReference>
<reference evidence="6" key="1">
    <citation type="submission" date="2023-08" db="EMBL/GenBank/DDBJ databases">
        <title>Reference Genome Resource for the Citrus Pathogen Phytophthora citrophthora.</title>
        <authorList>
            <person name="Moller H."/>
            <person name="Coetzee B."/>
            <person name="Rose L.J."/>
            <person name="Van Niekerk J.M."/>
        </authorList>
    </citation>
    <scope>NUCLEOTIDE SEQUENCE</scope>
    <source>
        <strain evidence="6">STE-U-9442</strain>
    </source>
</reference>
<keyword evidence="3" id="KW-0969">Cilium</keyword>
<evidence type="ECO:0008006" key="8">
    <source>
        <dbReference type="Google" id="ProtNLM"/>
    </source>
</evidence>
<dbReference type="PROSITE" id="PS00018">
    <property type="entry name" value="EF_HAND_1"/>
    <property type="match status" value="1"/>
</dbReference>
<dbReference type="Proteomes" id="UP001259832">
    <property type="component" value="Unassembled WGS sequence"/>
</dbReference>